<evidence type="ECO:0000313" key="2">
    <source>
        <dbReference type="Proteomes" id="UP001140096"/>
    </source>
</evidence>
<sequence>MCNMKRPNDNVTQYAGTLRDRFDYQQVFSHADHIHHINHQYPFSVYQSPLEVPAIPAIAMPHEYLHSSPGLFSPPQAPQSVFDIGACLGFPIYTAGFNEGDTYQTLSTVAAMNTVTPPPDFTVSHISQGSNPLLFNGGFPYILANDFLPALISSPALSMDRYSMPHALETFQSQSETGTPDVCMPNAGATFMSQSIYECQPTPPSKRRRMEEADMSVVRNRPASLQGHQGTESDKGVRQSSKNRPRNTRSVSQKTIFYKWIIDHIDHPFPTDKDREELCVDHFDKKDFYWWFSNHRHRNLECTVDARGKKIYAPKLTFYKTCQRLGFDMPWPIPDHIRCQLKRPST</sequence>
<dbReference type="EMBL" id="JANBUP010000939">
    <property type="protein sequence ID" value="KAJ2809671.1"/>
    <property type="molecule type" value="Genomic_DNA"/>
</dbReference>
<proteinExistence type="predicted"/>
<protein>
    <submittedName>
        <fullName evidence="1">Uncharacterized protein</fullName>
    </submittedName>
</protein>
<dbReference type="Proteomes" id="UP001140096">
    <property type="component" value="Unassembled WGS sequence"/>
</dbReference>
<gene>
    <name evidence="1" type="ORF">H4S07_003123</name>
</gene>
<accession>A0ACC1LJN2</accession>
<name>A0ACC1LJN2_9FUNG</name>
<organism evidence="1 2">
    <name type="scientific">Coemansia furcata</name>
    <dbReference type="NCBI Taxonomy" id="417177"/>
    <lineage>
        <taxon>Eukaryota</taxon>
        <taxon>Fungi</taxon>
        <taxon>Fungi incertae sedis</taxon>
        <taxon>Zoopagomycota</taxon>
        <taxon>Kickxellomycotina</taxon>
        <taxon>Kickxellomycetes</taxon>
        <taxon>Kickxellales</taxon>
        <taxon>Kickxellaceae</taxon>
        <taxon>Coemansia</taxon>
    </lineage>
</organism>
<comment type="caution">
    <text evidence="1">The sequence shown here is derived from an EMBL/GenBank/DDBJ whole genome shotgun (WGS) entry which is preliminary data.</text>
</comment>
<reference evidence="1" key="1">
    <citation type="submission" date="2022-07" db="EMBL/GenBank/DDBJ databases">
        <title>Phylogenomic reconstructions and comparative analyses of Kickxellomycotina fungi.</title>
        <authorList>
            <person name="Reynolds N.K."/>
            <person name="Stajich J.E."/>
            <person name="Barry K."/>
            <person name="Grigoriev I.V."/>
            <person name="Crous P."/>
            <person name="Smith M.E."/>
        </authorList>
    </citation>
    <scope>NUCLEOTIDE SEQUENCE</scope>
    <source>
        <strain evidence="1">CBS 102833</strain>
    </source>
</reference>
<keyword evidence="2" id="KW-1185">Reference proteome</keyword>
<evidence type="ECO:0000313" key="1">
    <source>
        <dbReference type="EMBL" id="KAJ2809671.1"/>
    </source>
</evidence>